<evidence type="ECO:0000313" key="2">
    <source>
        <dbReference type="Proteomes" id="UP000008960"/>
    </source>
</evidence>
<dbReference type="AlphaFoldDB" id="D4MTW2"/>
<accession>D4MTW2</accession>
<dbReference type="Proteomes" id="UP000008960">
    <property type="component" value="Chromosome"/>
</dbReference>
<gene>
    <name evidence="1" type="ORF">CL2_19380</name>
</gene>
<evidence type="ECO:0000313" key="1">
    <source>
        <dbReference type="EMBL" id="CBL38828.1"/>
    </source>
</evidence>
<dbReference type="EMBL" id="FP929061">
    <property type="protein sequence ID" value="CBL38828.1"/>
    <property type="molecule type" value="Genomic_DNA"/>
</dbReference>
<protein>
    <submittedName>
        <fullName evidence="1">Uncharacterized protein</fullName>
    </submittedName>
</protein>
<dbReference type="KEGG" id="bprl:CL2_19380"/>
<dbReference type="PATRIC" id="fig|245018.3.peg.2222"/>
<dbReference type="RefSeq" id="WP_008392291.1">
    <property type="nucleotide sequence ID" value="NC_021016.1"/>
</dbReference>
<proteinExistence type="predicted"/>
<reference evidence="1 2" key="2">
    <citation type="submission" date="2010-03" db="EMBL/GenBank/DDBJ databases">
        <authorList>
            <person name="Pajon A."/>
        </authorList>
    </citation>
    <scope>NUCLEOTIDE SEQUENCE [LARGE SCALE GENOMIC DNA]</scope>
    <source>
        <strain evidence="1 2">SSC/2</strain>
    </source>
</reference>
<reference evidence="1 2" key="1">
    <citation type="submission" date="2010-03" db="EMBL/GenBank/DDBJ databases">
        <title>The genome sequence of Clostridiales sp. SSC/2.</title>
        <authorList>
            <consortium name="metaHIT consortium -- http://www.metahit.eu/"/>
            <person name="Pajon A."/>
            <person name="Turner K."/>
            <person name="Parkhill J."/>
            <person name="Duncan S."/>
            <person name="Flint H."/>
        </authorList>
    </citation>
    <scope>NUCLEOTIDE SEQUENCE [LARGE SCALE GENOMIC DNA]</scope>
    <source>
        <strain evidence="1 2">SSC/2</strain>
    </source>
</reference>
<name>D4MTW2_ANAHA</name>
<dbReference type="STRING" id="649756.ERS852387_00277"/>
<sequence>MFQSDFGIIEDYFVKRRKGYKTIENYKQIKHVDEMLKFMRIFVEDERF</sequence>
<organism evidence="1 2">
    <name type="scientific">Anaerostipes hadrus</name>
    <dbReference type="NCBI Taxonomy" id="649756"/>
    <lineage>
        <taxon>Bacteria</taxon>
        <taxon>Bacillati</taxon>
        <taxon>Bacillota</taxon>
        <taxon>Clostridia</taxon>
        <taxon>Lachnospirales</taxon>
        <taxon>Lachnospiraceae</taxon>
        <taxon>Anaerostipes</taxon>
    </lineage>
</organism>